<dbReference type="EMBL" id="DXES01000077">
    <property type="protein sequence ID" value="HIX65316.1"/>
    <property type="molecule type" value="Genomic_DNA"/>
</dbReference>
<feature type="domain" description="Treble clef zinc finger" evidence="1">
    <location>
        <begin position="18"/>
        <end position="72"/>
    </location>
</feature>
<evidence type="ECO:0000313" key="3">
    <source>
        <dbReference type="Proteomes" id="UP000886800"/>
    </source>
</evidence>
<reference evidence="2" key="2">
    <citation type="submission" date="2021-04" db="EMBL/GenBank/DDBJ databases">
        <authorList>
            <person name="Gilroy R."/>
        </authorList>
    </citation>
    <scope>NUCLEOTIDE SEQUENCE</scope>
    <source>
        <strain evidence="2">CHK188-5543</strain>
    </source>
</reference>
<dbReference type="AlphaFoldDB" id="A0A9D1WQP4"/>
<feature type="domain" description="Treble clef zinc finger" evidence="1">
    <location>
        <begin position="230"/>
        <end position="285"/>
    </location>
</feature>
<dbReference type="Pfam" id="PF14311">
    <property type="entry name" value="DUF4379"/>
    <property type="match status" value="4"/>
</dbReference>
<name>A0A9D1WQP4_9FIRM</name>
<dbReference type="PANTHER" id="PTHR37317">
    <property type="entry name" value="BLR8090 PROTEIN"/>
    <property type="match status" value="1"/>
</dbReference>
<accession>A0A9D1WQP4</accession>
<dbReference type="Proteomes" id="UP000886800">
    <property type="component" value="Unassembled WGS sequence"/>
</dbReference>
<evidence type="ECO:0000259" key="1">
    <source>
        <dbReference type="Pfam" id="PF14311"/>
    </source>
</evidence>
<proteinExistence type="predicted"/>
<feature type="domain" description="Treble clef zinc finger" evidence="1">
    <location>
        <begin position="159"/>
        <end position="214"/>
    </location>
</feature>
<dbReference type="InterPro" id="IPR025487">
    <property type="entry name" value="DUF4379"/>
</dbReference>
<reference evidence="2" key="1">
    <citation type="journal article" date="2021" name="PeerJ">
        <title>Extensive microbial diversity within the chicken gut microbiome revealed by metagenomics and culture.</title>
        <authorList>
            <person name="Gilroy R."/>
            <person name="Ravi A."/>
            <person name="Getino M."/>
            <person name="Pursley I."/>
            <person name="Horton D.L."/>
            <person name="Alikhan N.F."/>
            <person name="Baker D."/>
            <person name="Gharbi K."/>
            <person name="Hall N."/>
            <person name="Watson M."/>
            <person name="Adriaenssens E.M."/>
            <person name="Foster-Nyarko E."/>
            <person name="Jarju S."/>
            <person name="Secka A."/>
            <person name="Antonio M."/>
            <person name="Oren A."/>
            <person name="Chaudhuri R.R."/>
            <person name="La Ragione R."/>
            <person name="Hildebrand F."/>
            <person name="Pallen M.J."/>
        </authorList>
    </citation>
    <scope>NUCLEOTIDE SEQUENCE</scope>
    <source>
        <strain evidence="2">CHK188-5543</strain>
    </source>
</reference>
<gene>
    <name evidence="2" type="ORF">H9736_03620</name>
</gene>
<evidence type="ECO:0000313" key="2">
    <source>
        <dbReference type="EMBL" id="HIX65316.1"/>
    </source>
</evidence>
<organism evidence="2 3">
    <name type="scientific">Candidatus Anaerotruncus excrementipullorum</name>
    <dbReference type="NCBI Taxonomy" id="2838465"/>
    <lineage>
        <taxon>Bacteria</taxon>
        <taxon>Bacillati</taxon>
        <taxon>Bacillota</taxon>
        <taxon>Clostridia</taxon>
        <taxon>Eubacteriales</taxon>
        <taxon>Oscillospiraceae</taxon>
        <taxon>Anaerotruncus</taxon>
    </lineage>
</organism>
<dbReference type="PANTHER" id="PTHR37317:SF1">
    <property type="entry name" value="ZINC-RIBBON DOMAIN-CONTAINING PROTEIN-RELATED"/>
    <property type="match status" value="1"/>
</dbReference>
<sequence length="313" mass="34818">MRGETLAAFSQRKKRMALLAEWDAPANLPLSPDTVAHGSTKKVWWKCANGHRWQAQIRSRVNGSGCPVCSNRKLVPGVNDLATRFPRLAEEWHLTKNGDLTPDAVTSGSKRRVWWICSKGHAWRASIQTRVLEHTGCPVCAGRVVLPGENDLATRFPEIAREWHPHKNGSLLPTQVSPYTKRKVWWRCPQGHAYPASVGDRTAKHSGCPYCAGKKVLAGFNDLATTHPQLAGQWHPDLNAPLTPQMVAAGSHKQVWWICPEGHVWKASVYSRTGKQQRGCPVCAGVVNGKRKLRYEKMMAEIRAGRIAGIPRD</sequence>
<comment type="caution">
    <text evidence="2">The sequence shown here is derived from an EMBL/GenBank/DDBJ whole genome shotgun (WGS) entry which is preliminary data.</text>
</comment>
<protein>
    <submittedName>
        <fullName evidence="2">Zinc-ribbon domain-containing protein</fullName>
    </submittedName>
</protein>
<feature type="domain" description="Treble clef zinc finger" evidence="1">
    <location>
        <begin position="88"/>
        <end position="143"/>
    </location>
</feature>